<comment type="caution">
    <text evidence="2">The sequence shown here is derived from an EMBL/GenBank/DDBJ whole genome shotgun (WGS) entry which is preliminary data.</text>
</comment>
<evidence type="ECO:0000313" key="3">
    <source>
        <dbReference type="Proteomes" id="UP000295701"/>
    </source>
</evidence>
<evidence type="ECO:0000256" key="1">
    <source>
        <dbReference type="SAM" id="SignalP"/>
    </source>
</evidence>
<name>A0A4V3BAR5_9RHOB</name>
<sequence>MSRVLLLLPALALSACVGTAPDTPPVAAPAAPGIEDVAAAMNARAGTAFTEDLTFAGASVVEGRLLMRMAHGDAASEFTEGERSDYARRFDTDFAASLCAAEATRTLIESSGGVAVRVTSSDGQPLAQGTIDSC</sequence>
<dbReference type="EMBL" id="SNAA01000001">
    <property type="protein sequence ID" value="TDL84209.1"/>
    <property type="molecule type" value="Genomic_DNA"/>
</dbReference>
<reference evidence="2 3" key="1">
    <citation type="submission" date="2019-03" db="EMBL/GenBank/DDBJ databases">
        <title>Primorskyibacter sp. SS33 isolated from sediments.</title>
        <authorList>
            <person name="Xunke S."/>
        </authorList>
    </citation>
    <scope>NUCLEOTIDE SEQUENCE [LARGE SCALE GENOMIC DNA]</scope>
    <source>
        <strain evidence="2 3">SS33</strain>
    </source>
</reference>
<keyword evidence="3" id="KW-1185">Reference proteome</keyword>
<accession>A0A4V3BAR5</accession>
<evidence type="ECO:0000313" key="2">
    <source>
        <dbReference type="EMBL" id="TDL84209.1"/>
    </source>
</evidence>
<feature type="chain" id="PRO_5021035291" description="Lipoprotein" evidence="1">
    <location>
        <begin position="21"/>
        <end position="134"/>
    </location>
</feature>
<feature type="signal peptide" evidence="1">
    <location>
        <begin position="1"/>
        <end position="20"/>
    </location>
</feature>
<evidence type="ECO:0008006" key="4">
    <source>
        <dbReference type="Google" id="ProtNLM"/>
    </source>
</evidence>
<dbReference type="AlphaFoldDB" id="A0A4V3BAR5"/>
<organism evidence="2 3">
    <name type="scientific">Palleronia sediminis</name>
    <dbReference type="NCBI Taxonomy" id="2547833"/>
    <lineage>
        <taxon>Bacteria</taxon>
        <taxon>Pseudomonadati</taxon>
        <taxon>Pseudomonadota</taxon>
        <taxon>Alphaproteobacteria</taxon>
        <taxon>Rhodobacterales</taxon>
        <taxon>Roseobacteraceae</taxon>
        <taxon>Palleronia</taxon>
    </lineage>
</organism>
<dbReference type="PROSITE" id="PS51257">
    <property type="entry name" value="PROKAR_LIPOPROTEIN"/>
    <property type="match status" value="1"/>
</dbReference>
<dbReference type="RefSeq" id="WP_133395308.1">
    <property type="nucleotide sequence ID" value="NZ_SNAA01000001.1"/>
</dbReference>
<dbReference type="Proteomes" id="UP000295701">
    <property type="component" value="Unassembled WGS sequence"/>
</dbReference>
<gene>
    <name evidence="2" type="ORF">E2L08_01720</name>
</gene>
<protein>
    <recommendedName>
        <fullName evidence="4">Lipoprotein</fullName>
    </recommendedName>
</protein>
<keyword evidence="1" id="KW-0732">Signal</keyword>
<proteinExistence type="predicted"/>